<dbReference type="InterPro" id="IPR010994">
    <property type="entry name" value="RuvA_2-like"/>
</dbReference>
<evidence type="ECO:0000256" key="7">
    <source>
        <dbReference type="ARBA" id="ARBA00022763"/>
    </source>
</evidence>
<dbReference type="InterPro" id="IPR003583">
    <property type="entry name" value="Hlx-hairpin-Hlx_DNA-bd_motif"/>
</dbReference>
<dbReference type="InterPro" id="IPR001679">
    <property type="entry name" value="DNA_ligase"/>
</dbReference>
<dbReference type="InterPro" id="IPR001357">
    <property type="entry name" value="BRCT_dom"/>
</dbReference>
<gene>
    <name evidence="14" type="ORF">MNBD_GAMMA12-2370</name>
</gene>
<dbReference type="Pfam" id="PF03119">
    <property type="entry name" value="DNA_ligase_ZBD"/>
    <property type="match status" value="1"/>
</dbReference>
<evidence type="ECO:0000313" key="14">
    <source>
        <dbReference type="EMBL" id="VAW71311.1"/>
    </source>
</evidence>
<sequence length="665" mass="73277">MSIEQEINQLREQLLAHNHRYYVMDDPTVSDAEYDRLMRDLQQLEVEAPDLITPDSPTQRVGAAPVSEFGQVQHQMPMLSLDNAFNAKEMTGFEKKVMDKTGSKVVEYAAEPKLDGLAVSLRYENGVLVQGATRGDGNTGEDITHNVRTIPSVPLKLSGQNIPAVFEVRGEVIMPLQGFNDYNKQALENGEKTFVNPRNAAAGSLRQLDPRLTAQRPLEFIAYGIGYVEGVDLPASYGEMIALVKALGVPVSREFKIVKGVAACIDYYEKLGSKRQHLPYEIDGIVYKVNSIEFQEIMGFVSRAPRWAIAWKFPAQEETTVLLDIEVQVGRTGAITPVARVEPVFVGGVTVSNITLHNSDEIERKDIRKGDTLVVRRAGDVIPQIVSVVMDKRDKNASKFVFPSHCPECDSVVTQVEGEAVMRCSGGSLCPAQRRGVIKHFASRRAMNIEGLGDKIVDQLVRTDLIKDYADLFSLDQQAVEGLERMGEKSATNLLSEINKSKNTTFNRFLYSLGIREVGVSTAKLLSESFATLADLEKATLDDLTPINDIGPVMAKHIVDFFSQQHNIDLVQRLLDAGVTWTTEDTEVSSKILNGKIFVITGTLATMKRDEAKELIERNAGKVSTSVSSKTNYLLAGEKAGSKLTKAEKLGVSVIDEQGLQDLLA</sequence>
<dbReference type="NCBIfam" id="TIGR00575">
    <property type="entry name" value="dnlj"/>
    <property type="match status" value="1"/>
</dbReference>
<dbReference type="CDD" id="cd17748">
    <property type="entry name" value="BRCT_DNA_ligase_like"/>
    <property type="match status" value="1"/>
</dbReference>
<dbReference type="FunFam" id="1.10.150.20:FF:000006">
    <property type="entry name" value="DNA ligase"/>
    <property type="match status" value="1"/>
</dbReference>
<keyword evidence="7" id="KW-0227">DNA damage</keyword>
<dbReference type="SMART" id="SM00532">
    <property type="entry name" value="LIGANc"/>
    <property type="match status" value="1"/>
</dbReference>
<dbReference type="InterPro" id="IPR013839">
    <property type="entry name" value="DNAligase_adenylation"/>
</dbReference>
<evidence type="ECO:0000256" key="4">
    <source>
        <dbReference type="ARBA" id="ARBA00022598"/>
    </source>
</evidence>
<reference evidence="14" key="1">
    <citation type="submission" date="2018-06" db="EMBL/GenBank/DDBJ databases">
        <authorList>
            <person name="Zhirakovskaya E."/>
        </authorList>
    </citation>
    <scope>NUCLEOTIDE SEQUENCE</scope>
</reference>
<comment type="cofactor">
    <cofactor evidence="1">
        <name>Mg(2+)</name>
        <dbReference type="ChEBI" id="CHEBI:18420"/>
    </cofactor>
</comment>
<keyword evidence="10" id="KW-0520">NAD</keyword>
<evidence type="ECO:0000256" key="11">
    <source>
        <dbReference type="ARBA" id="ARBA00023204"/>
    </source>
</evidence>
<name>A0A3B0XUX7_9ZZZZ</name>
<dbReference type="Pfam" id="PF01653">
    <property type="entry name" value="DNA_ligase_aden"/>
    <property type="match status" value="1"/>
</dbReference>
<dbReference type="GO" id="GO:0046872">
    <property type="term" value="F:metal ion binding"/>
    <property type="evidence" value="ECO:0007669"/>
    <property type="project" value="UniProtKB-KW"/>
</dbReference>
<dbReference type="InterPro" id="IPR004149">
    <property type="entry name" value="Znf_DNAligase_C4"/>
</dbReference>
<dbReference type="GO" id="GO:0003911">
    <property type="term" value="F:DNA ligase (NAD+) activity"/>
    <property type="evidence" value="ECO:0007669"/>
    <property type="project" value="UniProtKB-EC"/>
</dbReference>
<comment type="catalytic activity">
    <reaction evidence="12">
        <text>NAD(+) + (deoxyribonucleotide)n-3'-hydroxyl + 5'-phospho-(deoxyribonucleotide)m = (deoxyribonucleotide)n+m + AMP + beta-nicotinamide D-nucleotide.</text>
        <dbReference type="EC" id="6.5.1.2"/>
    </reaction>
</comment>
<evidence type="ECO:0000256" key="5">
    <source>
        <dbReference type="ARBA" id="ARBA00022705"/>
    </source>
</evidence>
<organism evidence="14">
    <name type="scientific">hydrothermal vent metagenome</name>
    <dbReference type="NCBI Taxonomy" id="652676"/>
    <lineage>
        <taxon>unclassified sequences</taxon>
        <taxon>metagenomes</taxon>
        <taxon>ecological metagenomes</taxon>
    </lineage>
</organism>
<dbReference type="Pfam" id="PF14520">
    <property type="entry name" value="HHH_5"/>
    <property type="match status" value="1"/>
</dbReference>
<dbReference type="GO" id="GO:0006260">
    <property type="term" value="P:DNA replication"/>
    <property type="evidence" value="ECO:0007669"/>
    <property type="project" value="UniProtKB-KW"/>
</dbReference>
<dbReference type="Gene3D" id="1.10.287.610">
    <property type="entry name" value="Helix hairpin bin"/>
    <property type="match status" value="1"/>
</dbReference>
<evidence type="ECO:0000256" key="3">
    <source>
        <dbReference type="ARBA" id="ARBA00012722"/>
    </source>
</evidence>
<dbReference type="InterPro" id="IPR012340">
    <property type="entry name" value="NA-bd_OB-fold"/>
</dbReference>
<evidence type="ECO:0000256" key="2">
    <source>
        <dbReference type="ARBA" id="ARBA00004067"/>
    </source>
</evidence>
<dbReference type="GO" id="GO:0003677">
    <property type="term" value="F:DNA binding"/>
    <property type="evidence" value="ECO:0007669"/>
    <property type="project" value="InterPro"/>
</dbReference>
<keyword evidence="4 14" id="KW-0436">Ligase</keyword>
<dbReference type="SMART" id="SM00278">
    <property type="entry name" value="HhH1"/>
    <property type="match status" value="3"/>
</dbReference>
<dbReference type="AlphaFoldDB" id="A0A3B0XUX7"/>
<dbReference type="FunFam" id="3.30.470.30:FF:000001">
    <property type="entry name" value="DNA ligase"/>
    <property type="match status" value="1"/>
</dbReference>
<protein>
    <recommendedName>
        <fullName evidence="3">DNA ligase (NAD(+))</fullName>
        <ecNumber evidence="3">6.5.1.2</ecNumber>
    </recommendedName>
</protein>
<dbReference type="FunFam" id="2.40.50.140:FF:000012">
    <property type="entry name" value="DNA ligase"/>
    <property type="match status" value="1"/>
</dbReference>
<evidence type="ECO:0000259" key="13">
    <source>
        <dbReference type="PROSITE" id="PS50172"/>
    </source>
</evidence>
<dbReference type="NCBIfam" id="NF005932">
    <property type="entry name" value="PRK07956.1"/>
    <property type="match status" value="1"/>
</dbReference>
<dbReference type="InterPro" id="IPR041663">
    <property type="entry name" value="DisA/LigA_HHH"/>
</dbReference>
<dbReference type="Gene3D" id="3.30.470.30">
    <property type="entry name" value="DNA ligase/mRNA capping enzyme"/>
    <property type="match status" value="1"/>
</dbReference>
<dbReference type="PROSITE" id="PS01055">
    <property type="entry name" value="DNA_LIGASE_N1"/>
    <property type="match status" value="1"/>
</dbReference>
<dbReference type="SUPFAM" id="SSF47781">
    <property type="entry name" value="RuvA domain 2-like"/>
    <property type="match status" value="1"/>
</dbReference>
<evidence type="ECO:0000256" key="1">
    <source>
        <dbReference type="ARBA" id="ARBA00001946"/>
    </source>
</evidence>
<dbReference type="Gene3D" id="3.40.50.10190">
    <property type="entry name" value="BRCT domain"/>
    <property type="match status" value="1"/>
</dbReference>
<dbReference type="HAMAP" id="MF_01588">
    <property type="entry name" value="DNA_ligase_A"/>
    <property type="match status" value="1"/>
</dbReference>
<dbReference type="InterPro" id="IPR018239">
    <property type="entry name" value="DNA_ligase_AS"/>
</dbReference>
<dbReference type="SMART" id="SM00292">
    <property type="entry name" value="BRCT"/>
    <property type="match status" value="1"/>
</dbReference>
<keyword evidence="5" id="KW-0235">DNA replication</keyword>
<dbReference type="Pfam" id="PF22745">
    <property type="entry name" value="Nlig-Ia"/>
    <property type="match status" value="1"/>
</dbReference>
<keyword evidence="11" id="KW-0234">DNA repair</keyword>
<feature type="domain" description="BRCT" evidence="13">
    <location>
        <begin position="588"/>
        <end position="665"/>
    </location>
</feature>
<accession>A0A3B0XUX7</accession>
<proteinExistence type="inferred from homology"/>
<dbReference type="SUPFAM" id="SSF50249">
    <property type="entry name" value="Nucleic acid-binding proteins"/>
    <property type="match status" value="1"/>
</dbReference>
<dbReference type="FunFam" id="1.10.150.20:FF:000007">
    <property type="entry name" value="DNA ligase"/>
    <property type="match status" value="1"/>
</dbReference>
<dbReference type="PROSITE" id="PS01056">
    <property type="entry name" value="DNA_LIGASE_N2"/>
    <property type="match status" value="1"/>
</dbReference>
<dbReference type="PROSITE" id="PS50172">
    <property type="entry name" value="BRCT"/>
    <property type="match status" value="1"/>
</dbReference>
<dbReference type="PIRSF" id="PIRSF001604">
    <property type="entry name" value="LigA"/>
    <property type="match status" value="1"/>
</dbReference>
<dbReference type="InterPro" id="IPR036420">
    <property type="entry name" value="BRCT_dom_sf"/>
</dbReference>
<dbReference type="SUPFAM" id="SSF56091">
    <property type="entry name" value="DNA ligase/mRNA capping enzyme, catalytic domain"/>
    <property type="match status" value="1"/>
</dbReference>
<dbReference type="GO" id="GO:0006281">
    <property type="term" value="P:DNA repair"/>
    <property type="evidence" value="ECO:0007669"/>
    <property type="project" value="UniProtKB-KW"/>
</dbReference>
<dbReference type="EC" id="6.5.1.2" evidence="3"/>
<keyword evidence="6" id="KW-0479">Metal-binding</keyword>
<dbReference type="Gene3D" id="6.20.10.30">
    <property type="match status" value="1"/>
</dbReference>
<dbReference type="InterPro" id="IPR033136">
    <property type="entry name" value="DNA_ligase_CS"/>
</dbReference>
<keyword evidence="9" id="KW-0460">Magnesium</keyword>
<evidence type="ECO:0000256" key="10">
    <source>
        <dbReference type="ARBA" id="ARBA00023027"/>
    </source>
</evidence>
<dbReference type="InterPro" id="IPR013840">
    <property type="entry name" value="DNAligase_N"/>
</dbReference>
<dbReference type="EMBL" id="UOFL01000017">
    <property type="protein sequence ID" value="VAW71311.1"/>
    <property type="molecule type" value="Genomic_DNA"/>
</dbReference>
<dbReference type="InterPro" id="IPR004150">
    <property type="entry name" value="NAD_DNA_ligase_OB"/>
</dbReference>
<dbReference type="FunFam" id="1.10.287.610:FF:000002">
    <property type="entry name" value="DNA ligase"/>
    <property type="match status" value="1"/>
</dbReference>
<evidence type="ECO:0000256" key="12">
    <source>
        <dbReference type="ARBA" id="ARBA00034005"/>
    </source>
</evidence>
<dbReference type="Gene3D" id="1.10.150.20">
    <property type="entry name" value="5' to 3' exonuclease, C-terminal subdomain"/>
    <property type="match status" value="2"/>
</dbReference>
<comment type="function">
    <text evidence="2">DNA ligase that catalyzes the formation of phosphodiester linkages between 5'-phosphoryl and 3'-hydroxyl groups in double-stranded DNA using NAD as a coenzyme and as the energy source for the reaction. It is essential for DNA replication and repair of damaged DNA.</text>
</comment>
<evidence type="ECO:0000256" key="9">
    <source>
        <dbReference type="ARBA" id="ARBA00022842"/>
    </source>
</evidence>
<dbReference type="Pfam" id="PF12826">
    <property type="entry name" value="HHH_2"/>
    <property type="match status" value="1"/>
</dbReference>
<dbReference type="Pfam" id="PF00533">
    <property type="entry name" value="BRCT"/>
    <property type="match status" value="1"/>
</dbReference>
<dbReference type="PANTHER" id="PTHR23389">
    <property type="entry name" value="CHROMOSOME TRANSMISSION FIDELITY FACTOR 18"/>
    <property type="match status" value="1"/>
</dbReference>
<dbReference type="PANTHER" id="PTHR23389:SF9">
    <property type="entry name" value="DNA LIGASE"/>
    <property type="match status" value="1"/>
</dbReference>
<dbReference type="SUPFAM" id="SSF52113">
    <property type="entry name" value="BRCT domain"/>
    <property type="match status" value="1"/>
</dbReference>
<dbReference type="Pfam" id="PF03120">
    <property type="entry name" value="OB_DNA_ligase"/>
    <property type="match status" value="1"/>
</dbReference>
<dbReference type="GO" id="GO:0005829">
    <property type="term" value="C:cytosol"/>
    <property type="evidence" value="ECO:0007669"/>
    <property type="project" value="TreeGrafter"/>
</dbReference>
<evidence type="ECO:0000256" key="8">
    <source>
        <dbReference type="ARBA" id="ARBA00022833"/>
    </source>
</evidence>
<keyword evidence="8" id="KW-0862">Zinc</keyword>
<dbReference type="Gene3D" id="2.40.50.140">
    <property type="entry name" value="Nucleic acid-binding proteins"/>
    <property type="match status" value="1"/>
</dbReference>
<dbReference type="CDD" id="cd00114">
    <property type="entry name" value="LIGANc"/>
    <property type="match status" value="1"/>
</dbReference>
<evidence type="ECO:0000256" key="6">
    <source>
        <dbReference type="ARBA" id="ARBA00022723"/>
    </source>
</evidence>